<dbReference type="Proteomes" id="UP000543556">
    <property type="component" value="Unassembled WGS sequence"/>
</dbReference>
<evidence type="ECO:0000256" key="1">
    <source>
        <dbReference type="SAM" id="MobiDB-lite"/>
    </source>
</evidence>
<proteinExistence type="predicted"/>
<feature type="compositionally biased region" description="Low complexity" evidence="1">
    <location>
        <begin position="403"/>
        <end position="424"/>
    </location>
</feature>
<gene>
    <name evidence="2" type="ORF">G6034_14390</name>
</gene>
<evidence type="ECO:0000313" key="2">
    <source>
        <dbReference type="EMBL" id="NVM96070.1"/>
    </source>
</evidence>
<protein>
    <submittedName>
        <fullName evidence="2">Uncharacterized protein</fullName>
    </submittedName>
</protein>
<feature type="region of interest" description="Disordered" evidence="1">
    <location>
        <begin position="1"/>
        <end position="42"/>
    </location>
</feature>
<name>A0A7Y7LZ18_9MICC</name>
<organism evidence="2 3">
    <name type="scientific">Arthrobacter wenxiniae</name>
    <dbReference type="NCBI Taxonomy" id="2713570"/>
    <lineage>
        <taxon>Bacteria</taxon>
        <taxon>Bacillati</taxon>
        <taxon>Actinomycetota</taxon>
        <taxon>Actinomycetes</taxon>
        <taxon>Micrococcales</taxon>
        <taxon>Micrococcaceae</taxon>
        <taxon>Arthrobacter</taxon>
    </lineage>
</organism>
<keyword evidence="3" id="KW-1185">Reference proteome</keyword>
<feature type="compositionally biased region" description="Basic residues" evidence="1">
    <location>
        <begin position="1"/>
        <end position="17"/>
    </location>
</feature>
<dbReference type="AlphaFoldDB" id="A0A7Y7LZ18"/>
<evidence type="ECO:0000313" key="3">
    <source>
        <dbReference type="Proteomes" id="UP000543556"/>
    </source>
</evidence>
<sequence>MARFRRQHAGTCRRRCHPGTAAAHKQGMSIDSKPRQPKGIPVGGQYAAYAHAEPGNVLAAARHRQAMAERRELFRAQGFVPAATLRTLTSPTTTAHRDEWWNNNFVAAEYGAGGKNYPQMPDDNTPSMHEGQAMSGKRRTHRMNYGNNDIQLRMPSATAIRRFSGDNGNPTFDVPVSVSLRGGAPVQGWVRVTKTGPHTWETTTLGGAGASNGPASEQVAEAVAAVLESRRVTTALAKVPDLLAARKAREAAKGAALTPVSSSWINEVGFDENTNTMATRIGDKLYGHKVSKQFFEAMKTSERPGQVFNKLVRAHQRTAVTQCGTCFRFTSALVKHTCPTGHKAVSGIGQGHVERARQRAEAVAASQSHGVNPVVNIAPAPAPVNTAPSRNAQPVPTKKTGFPAPRRPAAQPATAPETGPAALAEHLKTTDTAGF</sequence>
<reference evidence="2 3" key="1">
    <citation type="submission" date="2020-02" db="EMBL/GenBank/DDBJ databases">
        <title>Genome sequence of strain AETb3-4.</title>
        <authorList>
            <person name="Gao J."/>
            <person name="Zhang X."/>
        </authorList>
    </citation>
    <scope>NUCLEOTIDE SEQUENCE [LARGE SCALE GENOMIC DNA]</scope>
    <source>
        <strain evidence="2 3">AETb3-4</strain>
    </source>
</reference>
<dbReference type="EMBL" id="JAAMFM010000024">
    <property type="protein sequence ID" value="NVM96070.1"/>
    <property type="molecule type" value="Genomic_DNA"/>
</dbReference>
<accession>A0A7Y7LZ18</accession>
<feature type="region of interest" description="Disordered" evidence="1">
    <location>
        <begin position="379"/>
        <end position="435"/>
    </location>
</feature>
<feature type="compositionally biased region" description="Low complexity" evidence="1">
    <location>
        <begin position="379"/>
        <end position="388"/>
    </location>
</feature>
<comment type="caution">
    <text evidence="2">The sequence shown here is derived from an EMBL/GenBank/DDBJ whole genome shotgun (WGS) entry which is preliminary data.</text>
</comment>